<dbReference type="EMBL" id="LRGB01001581">
    <property type="protein sequence ID" value="KZS11369.1"/>
    <property type="molecule type" value="Genomic_DNA"/>
</dbReference>
<organism evidence="1 2">
    <name type="scientific">Daphnia magna</name>
    <dbReference type="NCBI Taxonomy" id="35525"/>
    <lineage>
        <taxon>Eukaryota</taxon>
        <taxon>Metazoa</taxon>
        <taxon>Ecdysozoa</taxon>
        <taxon>Arthropoda</taxon>
        <taxon>Crustacea</taxon>
        <taxon>Branchiopoda</taxon>
        <taxon>Diplostraca</taxon>
        <taxon>Cladocera</taxon>
        <taxon>Anomopoda</taxon>
        <taxon>Daphniidae</taxon>
        <taxon>Daphnia</taxon>
    </lineage>
</organism>
<sequence>MLKITLTCSISVVFAIFAITCGLVGADCCYKVTKCCCRDGTAGTPYWGVERCNILGCNCECGCRQGTVVATSSLNNVNGPNTKFQTFLDNISTENSMGWELSYFWCRGVHCRIPNFIMQEGF</sequence>
<comment type="caution">
    <text evidence="1">The sequence shown here is derived from an EMBL/GenBank/DDBJ whole genome shotgun (WGS) entry which is preliminary data.</text>
</comment>
<gene>
    <name evidence="1" type="ORF">APZ42_024183</name>
</gene>
<keyword evidence="2" id="KW-1185">Reference proteome</keyword>
<dbReference type="AlphaFoldDB" id="A0A0P5UMD1"/>
<protein>
    <submittedName>
        <fullName evidence="1">Uncharacterized protein</fullName>
    </submittedName>
</protein>
<evidence type="ECO:0000313" key="2">
    <source>
        <dbReference type="Proteomes" id="UP000076858"/>
    </source>
</evidence>
<evidence type="ECO:0000313" key="1">
    <source>
        <dbReference type="EMBL" id="KZS11369.1"/>
    </source>
</evidence>
<reference evidence="1 2" key="1">
    <citation type="submission" date="2016-03" db="EMBL/GenBank/DDBJ databases">
        <title>EvidentialGene: Evidence-directed Construction of Genes on Genomes.</title>
        <authorList>
            <person name="Gilbert D.G."/>
            <person name="Choi J.-H."/>
            <person name="Mockaitis K."/>
            <person name="Colbourne J."/>
            <person name="Pfrender M."/>
        </authorList>
    </citation>
    <scope>NUCLEOTIDE SEQUENCE [LARGE SCALE GENOMIC DNA]</scope>
    <source>
        <strain evidence="1 2">Xinb3</strain>
        <tissue evidence="1">Complete organism</tissue>
    </source>
</reference>
<dbReference type="Gene3D" id="3.30.70.2800">
    <property type="match status" value="1"/>
</dbReference>
<accession>A0A0P5UMD1</accession>
<proteinExistence type="predicted"/>
<dbReference type="Proteomes" id="UP000076858">
    <property type="component" value="Unassembled WGS sequence"/>
</dbReference>
<name>A0A0P5UMD1_9CRUS</name>